<dbReference type="PANTHER" id="PTHR30469:SF39">
    <property type="entry name" value="SLL0180 PROTEIN"/>
    <property type="match status" value="1"/>
</dbReference>
<keyword evidence="3" id="KW-0175">Coiled coil</keyword>
<sequence length="427" mass="45930">MHKFGVPLSGKFLGTLLTLPFLTSACGGGEPPLAAGTPPGVPVKLETVVPSTIKESSEFVGSLEAKQRVDLRAETEGRITRIFANSGDKVTADTPIMELRLERSRAQLNAEIANVNVARAARDNAKAELKEAKAEKLSAQAEVELQNEDFERISMLVSQGALPEQRLDQVRRDRNRAVAELEASQERIEADRASLDEANATLVQAQANVEVATEDLQDNKIVAPIAGIVGDIELKVGDYVDIGDTITTITQNQSLDLRLSIPLEKAEQLRVGLPVELVSYQKDEVIVTGGISFISPQVDQQVQGILIKASFPNPGGKLRDEQLVRARVIWEERPGVLIPTAAISRLGGQNFVYVAATPEASEQEQSQAGEAQQIAQQKPVKLGAIQGNKYQVLEGVEPGEKIVVSGILNLSDGTPILSESSSSSPVR</sequence>
<proteinExistence type="inferred from homology"/>
<evidence type="ECO:0000256" key="3">
    <source>
        <dbReference type="SAM" id="Coils"/>
    </source>
</evidence>
<dbReference type="PANTHER" id="PTHR30469">
    <property type="entry name" value="MULTIDRUG RESISTANCE PROTEIN MDTA"/>
    <property type="match status" value="1"/>
</dbReference>
<dbReference type="AlphaFoldDB" id="A0A6B3NFF2"/>
<feature type="domain" description="Multidrug resistance protein MdtA-like barrel-sandwich hybrid" evidence="4">
    <location>
        <begin position="68"/>
        <end position="250"/>
    </location>
</feature>
<evidence type="ECO:0000256" key="1">
    <source>
        <dbReference type="ARBA" id="ARBA00004236"/>
    </source>
</evidence>
<feature type="coiled-coil region" evidence="3">
    <location>
        <begin position="115"/>
        <end position="215"/>
    </location>
</feature>
<evidence type="ECO:0000259" key="5">
    <source>
        <dbReference type="Pfam" id="PF25944"/>
    </source>
</evidence>
<dbReference type="NCBIfam" id="TIGR01730">
    <property type="entry name" value="RND_mfp"/>
    <property type="match status" value="1"/>
</dbReference>
<dbReference type="InterPro" id="IPR058626">
    <property type="entry name" value="MdtA-like_b-barrel"/>
</dbReference>
<protein>
    <submittedName>
        <fullName evidence="6">Efflux RND transporter periplasmic adaptor subunit</fullName>
    </submittedName>
</protein>
<organism evidence="6">
    <name type="scientific">Symploca sp. SIO1C4</name>
    <dbReference type="NCBI Taxonomy" id="2607765"/>
    <lineage>
        <taxon>Bacteria</taxon>
        <taxon>Bacillati</taxon>
        <taxon>Cyanobacteriota</taxon>
        <taxon>Cyanophyceae</taxon>
        <taxon>Coleofasciculales</taxon>
        <taxon>Coleofasciculaceae</taxon>
        <taxon>Symploca</taxon>
    </lineage>
</organism>
<dbReference type="Gene3D" id="2.40.50.100">
    <property type="match status" value="2"/>
</dbReference>
<dbReference type="GO" id="GO:1990281">
    <property type="term" value="C:efflux pump complex"/>
    <property type="evidence" value="ECO:0007669"/>
    <property type="project" value="TreeGrafter"/>
</dbReference>
<dbReference type="InterPro" id="IPR006143">
    <property type="entry name" value="RND_pump_MFP"/>
</dbReference>
<evidence type="ECO:0000256" key="2">
    <source>
        <dbReference type="ARBA" id="ARBA00009477"/>
    </source>
</evidence>
<gene>
    <name evidence="6" type="ORF">F6J89_30650</name>
</gene>
<feature type="domain" description="Multidrug resistance protein MdtA-like beta-barrel" evidence="5">
    <location>
        <begin position="272"/>
        <end position="328"/>
    </location>
</feature>
<dbReference type="InterPro" id="IPR058625">
    <property type="entry name" value="MdtA-like_BSH"/>
</dbReference>
<dbReference type="Pfam" id="PF25917">
    <property type="entry name" value="BSH_RND"/>
    <property type="match status" value="1"/>
</dbReference>
<dbReference type="Gene3D" id="2.40.420.20">
    <property type="match status" value="1"/>
</dbReference>
<dbReference type="GO" id="GO:0015562">
    <property type="term" value="F:efflux transmembrane transporter activity"/>
    <property type="evidence" value="ECO:0007669"/>
    <property type="project" value="TreeGrafter"/>
</dbReference>
<comment type="caution">
    <text evidence="6">The sequence shown here is derived from an EMBL/GenBank/DDBJ whole genome shotgun (WGS) entry which is preliminary data.</text>
</comment>
<dbReference type="Gene3D" id="2.40.30.170">
    <property type="match status" value="1"/>
</dbReference>
<dbReference type="PROSITE" id="PS51257">
    <property type="entry name" value="PROKAR_LIPOPROTEIN"/>
    <property type="match status" value="1"/>
</dbReference>
<dbReference type="Gene3D" id="1.10.287.470">
    <property type="entry name" value="Helix hairpin bin"/>
    <property type="match status" value="2"/>
</dbReference>
<dbReference type="SUPFAM" id="SSF111369">
    <property type="entry name" value="HlyD-like secretion proteins"/>
    <property type="match status" value="2"/>
</dbReference>
<comment type="similarity">
    <text evidence="2">Belongs to the membrane fusion protein (MFP) (TC 8.A.1) family.</text>
</comment>
<evidence type="ECO:0000313" key="6">
    <source>
        <dbReference type="EMBL" id="NER31849.1"/>
    </source>
</evidence>
<reference evidence="6" key="1">
    <citation type="submission" date="2019-11" db="EMBL/GenBank/DDBJ databases">
        <title>Genomic insights into an expanded diversity of filamentous marine cyanobacteria reveals the extraordinary biosynthetic potential of Moorea and Okeania.</title>
        <authorList>
            <person name="Ferreira Leao T."/>
            <person name="Wang M."/>
            <person name="Moss N."/>
            <person name="Da Silva R."/>
            <person name="Sanders J."/>
            <person name="Nurk S."/>
            <person name="Gurevich A."/>
            <person name="Humphrey G."/>
            <person name="Reher R."/>
            <person name="Zhu Q."/>
            <person name="Belda-Ferre P."/>
            <person name="Glukhov E."/>
            <person name="Rex R."/>
            <person name="Dorrestein P.C."/>
            <person name="Knight R."/>
            <person name="Pevzner P."/>
            <person name="Gerwick W.H."/>
            <person name="Gerwick L."/>
        </authorList>
    </citation>
    <scope>NUCLEOTIDE SEQUENCE</scope>
    <source>
        <strain evidence="6">SIO1C4</strain>
    </source>
</reference>
<evidence type="ECO:0000259" key="4">
    <source>
        <dbReference type="Pfam" id="PF25917"/>
    </source>
</evidence>
<dbReference type="FunFam" id="2.40.420.20:FF:000007">
    <property type="entry name" value="HAE1 family efflux pump MFP component"/>
    <property type="match status" value="1"/>
</dbReference>
<dbReference type="Pfam" id="PF25944">
    <property type="entry name" value="Beta-barrel_RND"/>
    <property type="match status" value="1"/>
</dbReference>
<name>A0A6B3NFF2_9CYAN</name>
<dbReference type="EMBL" id="JAAHFQ010000958">
    <property type="protein sequence ID" value="NER31849.1"/>
    <property type="molecule type" value="Genomic_DNA"/>
</dbReference>
<accession>A0A6B3NFF2</accession>
<comment type="subcellular location">
    <subcellularLocation>
        <location evidence="1">Cell membrane</location>
    </subcellularLocation>
</comment>